<dbReference type="InterPro" id="IPR058192">
    <property type="entry name" value="WHD_ROQ1-like"/>
</dbReference>
<dbReference type="PRINTS" id="PR00364">
    <property type="entry name" value="DISEASERSIST"/>
</dbReference>
<dbReference type="SUPFAM" id="SSF46785">
    <property type="entry name" value="Winged helix' DNA-binding domain"/>
    <property type="match status" value="2"/>
</dbReference>
<name>A0ABU6VR00_9FABA</name>
<evidence type="ECO:0000256" key="4">
    <source>
        <dbReference type="SAM" id="Coils"/>
    </source>
</evidence>
<keyword evidence="1" id="KW-0433">Leucine-rich repeat</keyword>
<dbReference type="InterPro" id="IPR032675">
    <property type="entry name" value="LRR_dom_sf"/>
</dbReference>
<dbReference type="InterPro" id="IPR003593">
    <property type="entry name" value="AAA+_ATPase"/>
</dbReference>
<evidence type="ECO:0000313" key="8">
    <source>
        <dbReference type="Proteomes" id="UP001341840"/>
    </source>
</evidence>
<dbReference type="PANTHER" id="PTHR11017">
    <property type="entry name" value="LEUCINE-RICH REPEAT-CONTAINING PROTEIN"/>
    <property type="match status" value="1"/>
</dbReference>
<evidence type="ECO:0000313" key="7">
    <source>
        <dbReference type="EMBL" id="MED6176056.1"/>
    </source>
</evidence>
<evidence type="ECO:0000256" key="2">
    <source>
        <dbReference type="ARBA" id="ARBA00022737"/>
    </source>
</evidence>
<protein>
    <recommendedName>
        <fullName evidence="6">TIR domain-containing protein</fullName>
    </recommendedName>
</protein>
<dbReference type="PROSITE" id="PS50104">
    <property type="entry name" value="TIR"/>
    <property type="match status" value="1"/>
</dbReference>
<dbReference type="InterPro" id="IPR044974">
    <property type="entry name" value="Disease_R_plants"/>
</dbReference>
<dbReference type="SUPFAM" id="SSF52200">
    <property type="entry name" value="Toll/Interleukin receptor TIR domain"/>
    <property type="match status" value="1"/>
</dbReference>
<dbReference type="PANTHER" id="PTHR11017:SF271">
    <property type="entry name" value="DISEASE RESISTANCE PROTEIN (TIR-NBS-LRR CLASS) FAMILY"/>
    <property type="match status" value="1"/>
</dbReference>
<evidence type="ECO:0000259" key="6">
    <source>
        <dbReference type="PROSITE" id="PS50104"/>
    </source>
</evidence>
<evidence type="ECO:0000256" key="5">
    <source>
        <dbReference type="SAM" id="MobiDB-lite"/>
    </source>
</evidence>
<keyword evidence="4" id="KW-0175">Coiled coil</keyword>
<dbReference type="SMART" id="SM00382">
    <property type="entry name" value="AAA"/>
    <property type="match status" value="1"/>
</dbReference>
<reference evidence="7 8" key="1">
    <citation type="journal article" date="2023" name="Plants (Basel)">
        <title>Bridging the Gap: Combining Genomics and Transcriptomics Approaches to Understand Stylosanthes scabra, an Orphan Legume from the Brazilian Caatinga.</title>
        <authorList>
            <person name="Ferreira-Neto J.R.C."/>
            <person name="da Silva M.D."/>
            <person name="Binneck E."/>
            <person name="de Melo N.F."/>
            <person name="da Silva R.H."/>
            <person name="de Melo A.L.T.M."/>
            <person name="Pandolfi V."/>
            <person name="Bustamante F.O."/>
            <person name="Brasileiro-Vidal A.C."/>
            <person name="Benko-Iseppon A.M."/>
        </authorList>
    </citation>
    <scope>NUCLEOTIDE SEQUENCE [LARGE SCALE GENOMIC DNA]</scope>
    <source>
        <tissue evidence="7">Leaves</tissue>
    </source>
</reference>
<dbReference type="SUPFAM" id="SSF52540">
    <property type="entry name" value="P-loop containing nucleoside triphosphate hydrolases"/>
    <property type="match status" value="2"/>
</dbReference>
<feature type="coiled-coil region" evidence="4">
    <location>
        <begin position="1355"/>
        <end position="1424"/>
    </location>
</feature>
<dbReference type="InterPro" id="IPR042197">
    <property type="entry name" value="Apaf_helical"/>
</dbReference>
<sequence length="1486" mass="168961">MLKDVDDIYTVKEMDHDESVELFCWHAFKNKEIPAEDYREPIKFIVEYCRGVPLLLEVAGSHLYGKMIEEWESAWEELEKHPPHKLQRFRRVSFDSLSDDSLKKVFLDIVCFFIGMNRNYVVKILKGTGYNGVKAEKALSALEDKCLITVDGNQLQMHPLIEEMGRDIVEEESHLAPKLSTYDVFLSFRGEDTRATFTSHLYAALENAGFYVFKDDVELPRGEWISISLLEAVNDSRMSIIVLSTNYAGSRWCLIELESIMQLQKNTAHVVVPIFYGIDPSEVRHQTGAFGKKFKDLLRRHSVEEDQEKTWRTSLHEVGSLSGIVVVNSRNESEDIKKVVEDVTHLLDKTELFIADHPVGVTSHVQNVVNLLMEQQSKDVLLLGICGMGGIGKTTIAKALYNQLGRKFDCKCFLLNIREVWEQDNGQVSLQVRLLSDIYKTTKIQIRSTEAGKLELKNRLCHKKVLLVLDDIDKVEQMNALCGSHEWFGSGSCIVITTRDEHLVKIRGVDPIIYRLKEMVDSEAIELFSWHAFKQAYPDEKFSVLTKEVVDYSSGLPLALEVLGSYLCDREIEVWKNALGRLKKIPNHKIQEKLRISYDNLAYDTEKEIFLDIACFFIGMDRSDVIQILNDCGLYAVDGINVLRERSLVTVDNANKLGMHNLLRDMGREIIRQQSPDEPEKRSRLWLHEEVLHVLTEYKGTTTITGLALKSPKMDPISLSTKAFKEMNKLRLLQLEKVKLDGDFKYISRDLRWMSWHGFPLSHIPKNCYQKGLVAIELEYGNLKIAWKQAQVLNKLKILNLSHSHQLRETPDFSYLPNLEKLILEDCPSLSSVSHTIGHLNHLLLINLKDCKSLRSLPQSIYKLKSLNTLILSGCLMIEKLEEDMEQMESLTILKAENTAIAQVPNAIVRMKSIAYISLPGIEGLVRDVLPSIIWSWTCPTNNVPSLIENTLQHLLSMIRKLPKRSSFFLESGSQLQVPEDVFSETLDATNCKVPNVDENASGVDDITEDENVIVSDTDDMETDTNEDTSDAEDMAVDRNAVVSDTLADRSIDIISNGGESGVRRFSRLRSLVHVVWKSRLFWLGFIAVLIWITCSYSENQESSTSFQVYQPTPTFKEAEMIPNKQLEKWSEEKNNRKNIISSCSQSVEEPLQEKEKIEASATIKNFRPKSKGDVPLVKTSPPGIASFSNSQKMADNSEYDSNTQNQEDQLLQTLFASNPKDDELSLIADPTLLVTTTRPTIDAKDAKLHDDKDLLAELEQILSESYVLSPTKAASATSVSELQSLPVTAIIQKVRQLLDNEVETLVADSDIKKQLLDYLAHLVQMKSQVPTNIQKLVNEIKQFYEGFLSNFPPIQEVLDNHQRLIDTKKRLEGEVEMAKVKQAHFSTSISKGKERISEMSKEINDLEVKVKALYEKRDKLKSTVKLCEVETININRKAVTWVEESEEVVSSLKASKSAFKNAESSKQNYEKKLIELKRALGNIKQ</sequence>
<proteinExistence type="predicted"/>
<accession>A0ABU6VR00</accession>
<dbReference type="InterPro" id="IPR027417">
    <property type="entry name" value="P-loop_NTPase"/>
</dbReference>
<dbReference type="Proteomes" id="UP001341840">
    <property type="component" value="Unassembled WGS sequence"/>
</dbReference>
<dbReference type="Gene3D" id="3.80.10.10">
    <property type="entry name" value="Ribonuclease Inhibitor"/>
    <property type="match status" value="1"/>
</dbReference>
<keyword evidence="3" id="KW-0611">Plant defense</keyword>
<evidence type="ECO:0000256" key="3">
    <source>
        <dbReference type="ARBA" id="ARBA00022821"/>
    </source>
</evidence>
<dbReference type="InterPro" id="IPR002182">
    <property type="entry name" value="NB-ARC"/>
</dbReference>
<dbReference type="SMART" id="SM00255">
    <property type="entry name" value="TIR"/>
    <property type="match status" value="1"/>
</dbReference>
<feature type="domain" description="TIR" evidence="6">
    <location>
        <begin position="180"/>
        <end position="347"/>
    </location>
</feature>
<comment type="caution">
    <text evidence="7">The sequence shown here is derived from an EMBL/GenBank/DDBJ whole genome shotgun (WGS) entry which is preliminary data.</text>
</comment>
<feature type="region of interest" description="Disordered" evidence="5">
    <location>
        <begin position="1172"/>
        <end position="1205"/>
    </location>
</feature>
<dbReference type="Pfam" id="PF01582">
    <property type="entry name" value="TIR"/>
    <property type="match status" value="1"/>
</dbReference>
<dbReference type="InterPro" id="IPR036390">
    <property type="entry name" value="WH_DNA-bd_sf"/>
</dbReference>
<keyword evidence="8" id="KW-1185">Reference proteome</keyword>
<feature type="coiled-coil region" evidence="4">
    <location>
        <begin position="1453"/>
        <end position="1480"/>
    </location>
</feature>
<dbReference type="Pfam" id="PF23282">
    <property type="entry name" value="WHD_ROQ1"/>
    <property type="match status" value="2"/>
</dbReference>
<dbReference type="Gene3D" id="3.40.50.10140">
    <property type="entry name" value="Toll/interleukin-1 receptor homology (TIR) domain"/>
    <property type="match status" value="1"/>
</dbReference>
<dbReference type="InterPro" id="IPR035897">
    <property type="entry name" value="Toll_tir_struct_dom_sf"/>
</dbReference>
<organism evidence="7 8">
    <name type="scientific">Stylosanthes scabra</name>
    <dbReference type="NCBI Taxonomy" id="79078"/>
    <lineage>
        <taxon>Eukaryota</taxon>
        <taxon>Viridiplantae</taxon>
        <taxon>Streptophyta</taxon>
        <taxon>Embryophyta</taxon>
        <taxon>Tracheophyta</taxon>
        <taxon>Spermatophyta</taxon>
        <taxon>Magnoliopsida</taxon>
        <taxon>eudicotyledons</taxon>
        <taxon>Gunneridae</taxon>
        <taxon>Pentapetalae</taxon>
        <taxon>rosids</taxon>
        <taxon>fabids</taxon>
        <taxon>Fabales</taxon>
        <taxon>Fabaceae</taxon>
        <taxon>Papilionoideae</taxon>
        <taxon>50 kb inversion clade</taxon>
        <taxon>dalbergioids sensu lato</taxon>
        <taxon>Dalbergieae</taxon>
        <taxon>Pterocarpus clade</taxon>
        <taxon>Stylosanthes</taxon>
    </lineage>
</organism>
<dbReference type="SUPFAM" id="SSF52058">
    <property type="entry name" value="L domain-like"/>
    <property type="match status" value="1"/>
</dbReference>
<dbReference type="InterPro" id="IPR000157">
    <property type="entry name" value="TIR_dom"/>
</dbReference>
<dbReference type="Gene3D" id="1.10.8.430">
    <property type="entry name" value="Helical domain of apoptotic protease-activating factors"/>
    <property type="match status" value="2"/>
</dbReference>
<evidence type="ECO:0000256" key="1">
    <source>
        <dbReference type="ARBA" id="ARBA00022614"/>
    </source>
</evidence>
<dbReference type="Pfam" id="PF00931">
    <property type="entry name" value="NB-ARC"/>
    <property type="match status" value="1"/>
</dbReference>
<gene>
    <name evidence="7" type="ORF">PIB30_084252</name>
</gene>
<dbReference type="Gene3D" id="3.40.50.300">
    <property type="entry name" value="P-loop containing nucleotide triphosphate hydrolases"/>
    <property type="match status" value="1"/>
</dbReference>
<keyword evidence="2" id="KW-0677">Repeat</keyword>
<feature type="compositionally biased region" description="Polar residues" evidence="5">
    <location>
        <begin position="1187"/>
        <end position="1205"/>
    </location>
</feature>
<dbReference type="EMBL" id="JASCZI010152396">
    <property type="protein sequence ID" value="MED6176056.1"/>
    <property type="molecule type" value="Genomic_DNA"/>
</dbReference>